<dbReference type="InterPro" id="IPR036318">
    <property type="entry name" value="FAD-bd_PCMH-like_sf"/>
</dbReference>
<keyword evidence="8" id="KW-1185">Reference proteome</keyword>
<dbReference type="STRING" id="1432307.W9CF07"/>
<keyword evidence="3" id="KW-0285">Flavoprotein</keyword>
<name>W9CF07_SCLBF</name>
<evidence type="ECO:0000256" key="3">
    <source>
        <dbReference type="ARBA" id="ARBA00022630"/>
    </source>
</evidence>
<evidence type="ECO:0000256" key="2">
    <source>
        <dbReference type="ARBA" id="ARBA00005466"/>
    </source>
</evidence>
<keyword evidence="4" id="KW-0274">FAD</keyword>
<dbReference type="Proteomes" id="UP000019487">
    <property type="component" value="Unassembled WGS sequence"/>
</dbReference>
<dbReference type="InterPro" id="IPR016169">
    <property type="entry name" value="FAD-bd_PCMH_sub2"/>
</dbReference>
<evidence type="ECO:0000256" key="4">
    <source>
        <dbReference type="ARBA" id="ARBA00022827"/>
    </source>
</evidence>
<dbReference type="InterPro" id="IPR006094">
    <property type="entry name" value="Oxid_FAD_bind_N"/>
</dbReference>
<dbReference type="Pfam" id="PF01565">
    <property type="entry name" value="FAD_binding_4"/>
    <property type="match status" value="1"/>
</dbReference>
<dbReference type="InterPro" id="IPR050416">
    <property type="entry name" value="FAD-linked_Oxidoreductase"/>
</dbReference>
<dbReference type="PANTHER" id="PTHR42973">
    <property type="entry name" value="BINDING OXIDOREDUCTASE, PUTATIVE (AFU_ORTHOLOGUE AFUA_1G17690)-RELATED"/>
    <property type="match status" value="1"/>
</dbReference>
<dbReference type="PANTHER" id="PTHR42973:SF9">
    <property type="entry name" value="FAD-BINDING PCMH-TYPE DOMAIN-CONTAINING PROTEIN-RELATED"/>
    <property type="match status" value="1"/>
</dbReference>
<reference evidence="7 8" key="1">
    <citation type="journal article" date="2014" name="Genome Announc.">
        <title>Draft genome sequence of Sclerotinia borealis, a psychrophilic plant pathogenic fungus.</title>
        <authorList>
            <person name="Mardanov A.V."/>
            <person name="Beletsky A.V."/>
            <person name="Kadnikov V.V."/>
            <person name="Ignatov A.N."/>
            <person name="Ravin N.V."/>
        </authorList>
    </citation>
    <scope>NUCLEOTIDE SEQUENCE [LARGE SCALE GENOMIC DNA]</scope>
    <source>
        <strain evidence="8">F-4157</strain>
    </source>
</reference>
<comment type="cofactor">
    <cofactor evidence="1">
        <name>FAD</name>
        <dbReference type="ChEBI" id="CHEBI:57692"/>
    </cofactor>
</comment>
<dbReference type="SUPFAM" id="SSF56176">
    <property type="entry name" value="FAD-binding/transporter-associated domain-like"/>
    <property type="match status" value="1"/>
</dbReference>
<dbReference type="OrthoDB" id="9996127at2759"/>
<evidence type="ECO:0000256" key="1">
    <source>
        <dbReference type="ARBA" id="ARBA00001974"/>
    </source>
</evidence>
<comment type="caution">
    <text evidence="7">The sequence shown here is derived from an EMBL/GenBank/DDBJ whole genome shotgun (WGS) entry which is preliminary data.</text>
</comment>
<comment type="similarity">
    <text evidence="2">Belongs to the oxygen-dependent FAD-linked oxidoreductase family.</text>
</comment>
<dbReference type="AlphaFoldDB" id="W9CF07"/>
<evidence type="ECO:0000313" key="7">
    <source>
        <dbReference type="EMBL" id="ESZ94483.1"/>
    </source>
</evidence>
<organism evidence="7 8">
    <name type="scientific">Sclerotinia borealis (strain F-4128)</name>
    <dbReference type="NCBI Taxonomy" id="1432307"/>
    <lineage>
        <taxon>Eukaryota</taxon>
        <taxon>Fungi</taxon>
        <taxon>Dikarya</taxon>
        <taxon>Ascomycota</taxon>
        <taxon>Pezizomycotina</taxon>
        <taxon>Leotiomycetes</taxon>
        <taxon>Helotiales</taxon>
        <taxon>Sclerotiniaceae</taxon>
        <taxon>Sclerotinia</taxon>
    </lineage>
</organism>
<evidence type="ECO:0000256" key="5">
    <source>
        <dbReference type="ARBA" id="ARBA00023002"/>
    </source>
</evidence>
<evidence type="ECO:0000259" key="6">
    <source>
        <dbReference type="Pfam" id="PF01565"/>
    </source>
</evidence>
<keyword evidence="5" id="KW-0560">Oxidoreductase</keyword>
<accession>W9CF07</accession>
<dbReference type="GO" id="GO:0050660">
    <property type="term" value="F:flavin adenine dinucleotide binding"/>
    <property type="evidence" value="ECO:0007669"/>
    <property type="project" value="InterPro"/>
</dbReference>
<sequence length="85" mass="8902">MGETVSTLTNLGKRTVTGICECVGFSAPALGGGHGWLQGQYGLMADQVISARLLLSNGEVVTMSEKSNPDLFWAIMGAQDIISLS</sequence>
<dbReference type="EMBL" id="AYSA01000244">
    <property type="protein sequence ID" value="ESZ94483.1"/>
    <property type="molecule type" value="Genomic_DNA"/>
</dbReference>
<protein>
    <recommendedName>
        <fullName evidence="6">FAD linked oxidase N-terminal domain-containing protein</fullName>
    </recommendedName>
</protein>
<proteinExistence type="inferred from homology"/>
<dbReference type="HOGENOM" id="CLU_2513936_0_0_1"/>
<dbReference type="Gene3D" id="3.30.465.10">
    <property type="match status" value="1"/>
</dbReference>
<feature type="domain" description="FAD linked oxidase N-terminal" evidence="6">
    <location>
        <begin position="17"/>
        <end position="64"/>
    </location>
</feature>
<gene>
    <name evidence="7" type="ORF">SBOR_5131</name>
</gene>
<dbReference type="GO" id="GO:0016491">
    <property type="term" value="F:oxidoreductase activity"/>
    <property type="evidence" value="ECO:0007669"/>
    <property type="project" value="UniProtKB-KW"/>
</dbReference>
<evidence type="ECO:0000313" key="8">
    <source>
        <dbReference type="Proteomes" id="UP000019487"/>
    </source>
</evidence>